<evidence type="ECO:0000313" key="2">
    <source>
        <dbReference type="EMBL" id="CAI9149499.1"/>
    </source>
</evidence>
<keyword evidence="3" id="KW-1185">Reference proteome</keyword>
<gene>
    <name evidence="2" type="ORF">MRATA1EN1_LOCUS31117</name>
</gene>
<sequence>MRRGSKGKGIQLEQWKSRGHSSLVVTQRLTLRLRTYVRFKAPLDRDAFRRNKTIRATISPRSSPTYAVCETTLAATRESLSKRASRVLPHRANPDSQSLTHASRMREANVNRGFARLSLKHRSSLRPFHVGEIDDP</sequence>
<feature type="region of interest" description="Disordered" evidence="1">
    <location>
        <begin position="83"/>
        <end position="102"/>
    </location>
</feature>
<accession>A0ABN8XKU4</accession>
<proteinExistence type="predicted"/>
<name>A0ABN8XKU4_RANTA</name>
<organism evidence="2 3">
    <name type="scientific">Rangifer tarandus platyrhynchus</name>
    <name type="common">Svalbard reindeer</name>
    <dbReference type="NCBI Taxonomy" id="3082113"/>
    <lineage>
        <taxon>Eukaryota</taxon>
        <taxon>Metazoa</taxon>
        <taxon>Chordata</taxon>
        <taxon>Craniata</taxon>
        <taxon>Vertebrata</taxon>
        <taxon>Euteleostomi</taxon>
        <taxon>Mammalia</taxon>
        <taxon>Eutheria</taxon>
        <taxon>Laurasiatheria</taxon>
        <taxon>Artiodactyla</taxon>
        <taxon>Ruminantia</taxon>
        <taxon>Pecora</taxon>
        <taxon>Cervidae</taxon>
        <taxon>Odocoileinae</taxon>
        <taxon>Rangifer</taxon>
    </lineage>
</organism>
<protein>
    <submittedName>
        <fullName evidence="2">Uncharacterized protein</fullName>
    </submittedName>
</protein>
<dbReference type="Proteomes" id="UP001176941">
    <property type="component" value="Unassembled WGS sequence"/>
</dbReference>
<evidence type="ECO:0000256" key="1">
    <source>
        <dbReference type="SAM" id="MobiDB-lite"/>
    </source>
</evidence>
<comment type="caution">
    <text evidence="2">The sequence shown here is derived from an EMBL/GenBank/DDBJ whole genome shotgun (WGS) entry which is preliminary data.</text>
</comment>
<dbReference type="EMBL" id="CATKSN020000340">
    <property type="protein sequence ID" value="CAI9149499.1"/>
    <property type="molecule type" value="Genomic_DNA"/>
</dbReference>
<reference evidence="2" key="1">
    <citation type="submission" date="2023-04" db="EMBL/GenBank/DDBJ databases">
        <authorList>
            <consortium name="ELIXIR-Norway"/>
        </authorList>
    </citation>
    <scope>NUCLEOTIDE SEQUENCE [LARGE SCALE GENOMIC DNA]</scope>
</reference>
<evidence type="ECO:0000313" key="3">
    <source>
        <dbReference type="Proteomes" id="UP001176941"/>
    </source>
</evidence>